<dbReference type="RefSeq" id="NP_505694.3">
    <property type="nucleotide sequence ID" value="NM_073293.7"/>
</dbReference>
<sequence>MKTHLWGNYYRYLILIVGFLCLASVCSNYIIINFTFICMKEDNSEMHLVNGTMRSIYDYTSDEKKYIMWAVGAGTIFGTIPTNWVVVKYGAKWPFLVAGLVSLFSTALIPIAAKTSLTLFLFLRVLQGLAYSTDFAAIGIMTVRWAPLKETAFFIALLTCFTGVASMITNSATGLICESSFGWQYSYYFHAFAGLLLFALWAWIYIDDPQDSKRISGKELGRIHKNKSAAHLDKNGDIPYWKIIKSPVILIVWLNAFFEMTAVIFFATYMPIYLHQVLKYSVQETGFYVAVILGFNIPLRLVSAAFSDRITFVSEKWKIIIFNTISVGVSGLTLALVGFIPSEENWKSFICIVMVMMFVAVNVGGFYKCAALHARQHAHVVIAAIQFTKCLALFSAPAVVAFFVETESNREEWIPVFVSLGVSMFIANAISVFIFTDQPASWTEPEKATYTEVPVEDLKC</sequence>
<dbReference type="eggNOG" id="KOG2532">
    <property type="taxonomic scope" value="Eukaryota"/>
</dbReference>
<feature type="transmembrane region" description="Helical" evidence="2">
    <location>
        <begin position="286"/>
        <end position="307"/>
    </location>
</feature>
<reference evidence="4 5" key="1">
    <citation type="journal article" date="1998" name="Science">
        <title>Genome sequence of the nematode C. elegans: a platform for investigating biology.</title>
        <authorList>
            <consortium name="The C. elegans sequencing consortium"/>
            <person name="Sulson J.E."/>
            <person name="Waterston R."/>
        </authorList>
    </citation>
    <scope>NUCLEOTIDE SEQUENCE [LARGE SCALE GENOMIC DNA]</scope>
    <source>
        <strain evidence="4 5">Bristol N2</strain>
    </source>
</reference>
<dbReference type="SUPFAM" id="SSF103473">
    <property type="entry name" value="MFS general substrate transporter"/>
    <property type="match status" value="1"/>
</dbReference>
<dbReference type="SMR" id="Q18472"/>
<feature type="transmembrane region" description="Helical" evidence="2">
    <location>
        <begin position="12"/>
        <end position="37"/>
    </location>
</feature>
<gene>
    <name evidence="4 6" type="ORF">C35A5.3</name>
    <name evidence="4" type="ORF">CELE_C35A5.3</name>
</gene>
<dbReference type="Proteomes" id="UP000001940">
    <property type="component" value="Chromosome V"/>
</dbReference>
<feature type="transmembrane region" description="Helical" evidence="2">
    <location>
        <begin position="119"/>
        <end position="140"/>
    </location>
</feature>
<dbReference type="PhylomeDB" id="Q18472"/>
<evidence type="ECO:0000313" key="5">
    <source>
        <dbReference type="Proteomes" id="UP000001940"/>
    </source>
</evidence>
<dbReference type="GO" id="GO:0022857">
    <property type="term" value="F:transmembrane transporter activity"/>
    <property type="evidence" value="ECO:0007669"/>
    <property type="project" value="InterPro"/>
</dbReference>
<dbReference type="UCSC" id="C35A5.3">
    <property type="organism name" value="c. elegans"/>
</dbReference>
<dbReference type="OMA" id="EEWIPVF"/>
<dbReference type="HOGENOM" id="CLU_001265_5_3_1"/>
<feature type="transmembrane region" description="Helical" evidence="2">
    <location>
        <begin position="319"/>
        <end position="340"/>
    </location>
</feature>
<dbReference type="Bgee" id="WBGene00007947">
    <property type="expression patterns" value="Expressed in adult organism and 3 other cell types or tissues"/>
</dbReference>
<comment type="subcellular location">
    <subcellularLocation>
        <location evidence="1">Membrane</location>
        <topology evidence="1">Multi-pass membrane protein</topology>
    </subcellularLocation>
</comment>
<dbReference type="GeneID" id="179465"/>
<dbReference type="InParanoid" id="Q18472"/>
<dbReference type="OrthoDB" id="2985014at2759"/>
<evidence type="ECO:0000313" key="4">
    <source>
        <dbReference type="EMBL" id="CAA94906.3"/>
    </source>
</evidence>
<accession>Q18472</accession>
<feature type="transmembrane region" description="Helical" evidence="2">
    <location>
        <begin position="66"/>
        <end position="86"/>
    </location>
</feature>
<feature type="transmembrane region" description="Helical" evidence="2">
    <location>
        <begin position="379"/>
        <end position="404"/>
    </location>
</feature>
<name>Q18472_CAEEL</name>
<keyword evidence="2" id="KW-1133">Transmembrane helix</keyword>
<dbReference type="PANTHER" id="PTHR45757:SF29">
    <property type="entry name" value="MAJOR FACILITATOR SUPERFAMILY (MFS) PROFILE DOMAIN-CONTAINING PROTEIN"/>
    <property type="match status" value="1"/>
</dbReference>
<feature type="transmembrane region" description="Helical" evidence="2">
    <location>
        <begin position="416"/>
        <end position="435"/>
    </location>
</feature>
<evidence type="ECO:0000256" key="1">
    <source>
        <dbReference type="ARBA" id="ARBA00004141"/>
    </source>
</evidence>
<evidence type="ECO:0000313" key="6">
    <source>
        <dbReference type="WormBase" id="C35A5.3"/>
    </source>
</evidence>
<dbReference type="InterPro" id="IPR020846">
    <property type="entry name" value="MFS_dom"/>
</dbReference>
<feature type="transmembrane region" description="Helical" evidence="2">
    <location>
        <begin position="93"/>
        <end position="113"/>
    </location>
</feature>
<dbReference type="CTD" id="179465"/>
<dbReference type="GO" id="GO:0016020">
    <property type="term" value="C:membrane"/>
    <property type="evidence" value="ECO:0007669"/>
    <property type="project" value="UniProtKB-SubCell"/>
</dbReference>
<feature type="transmembrane region" description="Helical" evidence="2">
    <location>
        <begin position="346"/>
        <end position="367"/>
    </location>
</feature>
<dbReference type="Gene3D" id="1.20.1250.20">
    <property type="entry name" value="MFS general substrate transporter like domains"/>
    <property type="match status" value="2"/>
</dbReference>
<dbReference type="PaxDb" id="6239-C35A5.3"/>
<feature type="transmembrane region" description="Helical" evidence="2">
    <location>
        <begin position="185"/>
        <end position="206"/>
    </location>
</feature>
<dbReference type="InterPro" id="IPR011701">
    <property type="entry name" value="MFS"/>
</dbReference>
<evidence type="ECO:0000256" key="2">
    <source>
        <dbReference type="SAM" id="Phobius"/>
    </source>
</evidence>
<dbReference type="PeptideAtlas" id="Q18472"/>
<proteinExistence type="evidence at protein level"/>
<dbReference type="AlphaFoldDB" id="Q18472"/>
<dbReference type="KEGG" id="cel:CELE_C35A5.3"/>
<dbReference type="PIR" id="T19740">
    <property type="entry name" value="T19740"/>
</dbReference>
<dbReference type="Pfam" id="PF07690">
    <property type="entry name" value="MFS_1"/>
    <property type="match status" value="1"/>
</dbReference>
<keyword evidence="2" id="KW-0472">Membrane</keyword>
<evidence type="ECO:0000259" key="3">
    <source>
        <dbReference type="PROSITE" id="PS50850"/>
    </source>
</evidence>
<dbReference type="AGR" id="WB:WBGene00007947"/>
<dbReference type="InterPro" id="IPR036259">
    <property type="entry name" value="MFS_trans_sf"/>
</dbReference>
<dbReference type="FunCoup" id="Q18472">
    <property type="interactions" value="23"/>
</dbReference>
<dbReference type="EMBL" id="BX284605">
    <property type="protein sequence ID" value="CAA94906.3"/>
    <property type="molecule type" value="Genomic_DNA"/>
</dbReference>
<dbReference type="WormBase" id="C35A5.3">
    <property type="protein sequence ID" value="CE41208"/>
    <property type="gene ID" value="WBGene00007947"/>
</dbReference>
<keyword evidence="2" id="KW-0812">Transmembrane</keyword>
<feature type="transmembrane region" description="Helical" evidence="2">
    <location>
        <begin position="248"/>
        <end position="274"/>
    </location>
</feature>
<dbReference type="PROSITE" id="PS50850">
    <property type="entry name" value="MFS"/>
    <property type="match status" value="1"/>
</dbReference>
<dbReference type="PANTHER" id="PTHR45757">
    <property type="entry name" value="PROTEIN CBG23364-RELATED"/>
    <property type="match status" value="1"/>
</dbReference>
<organism evidence="4 5">
    <name type="scientific">Caenorhabditis elegans</name>
    <dbReference type="NCBI Taxonomy" id="6239"/>
    <lineage>
        <taxon>Eukaryota</taxon>
        <taxon>Metazoa</taxon>
        <taxon>Ecdysozoa</taxon>
        <taxon>Nematoda</taxon>
        <taxon>Chromadorea</taxon>
        <taxon>Rhabditida</taxon>
        <taxon>Rhabditina</taxon>
        <taxon>Rhabditomorpha</taxon>
        <taxon>Rhabditoidea</taxon>
        <taxon>Rhabditidae</taxon>
        <taxon>Peloderinae</taxon>
        <taxon>Caenorhabditis</taxon>
    </lineage>
</organism>
<evidence type="ECO:0007829" key="7">
    <source>
        <dbReference type="PeptideAtlas" id="Q18472"/>
    </source>
</evidence>
<feature type="domain" description="Major facilitator superfamily (MFS) profile" evidence="3">
    <location>
        <begin position="13"/>
        <end position="439"/>
    </location>
</feature>
<protein>
    <submittedName>
        <fullName evidence="4">Major facilitator superfamily (MFS) profile domain-containing protein</fullName>
    </submittedName>
</protein>
<keyword evidence="5" id="KW-1185">Reference proteome</keyword>
<dbReference type="STRING" id="6239.C35A5.3.1"/>
<feature type="transmembrane region" description="Helical" evidence="2">
    <location>
        <begin position="152"/>
        <end position="173"/>
    </location>
</feature>
<keyword evidence="7" id="KW-1267">Proteomics identification</keyword>